<keyword evidence="1" id="KW-0732">Signal</keyword>
<name>A0A814H7F7_ADIRI</name>
<dbReference type="EMBL" id="CAJNOR010000782">
    <property type="protein sequence ID" value="CAF1005999.1"/>
    <property type="molecule type" value="Genomic_DNA"/>
</dbReference>
<gene>
    <name evidence="2" type="ORF">XAT740_LOCUS13463</name>
</gene>
<evidence type="ECO:0000256" key="1">
    <source>
        <dbReference type="SAM" id="SignalP"/>
    </source>
</evidence>
<feature type="signal peptide" evidence="1">
    <location>
        <begin position="1"/>
        <end position="18"/>
    </location>
</feature>
<dbReference type="AlphaFoldDB" id="A0A814H7F7"/>
<comment type="caution">
    <text evidence="2">The sequence shown here is derived from an EMBL/GenBank/DDBJ whole genome shotgun (WGS) entry which is preliminary data.</text>
</comment>
<accession>A0A814H7F7</accession>
<dbReference type="Proteomes" id="UP000663828">
    <property type="component" value="Unassembled WGS sequence"/>
</dbReference>
<evidence type="ECO:0000313" key="3">
    <source>
        <dbReference type="Proteomes" id="UP000663828"/>
    </source>
</evidence>
<protein>
    <submittedName>
        <fullName evidence="2">Uncharacterized protein</fullName>
    </submittedName>
</protein>
<sequence>MFAQVSVFLCAIVSLSFGQLLTTDRQCLPDTNDFATKVEKSPIVVYGKAMAKIMNEGSESIFHVFYQVDCILKGPATLRQINITNAGRAPGKQHCQEFPVGRGYSIAFLEPVSANQSDFKTFIPTDFTEIREEGNSASQLLARTCNLHRIVPRQSLASVADVCPPVGTHPICQEMNATSLVLPSAHPNSTVAVQIDTKPTASDVIVVPRGQNEHSNKSALTPEQEIDMIRSKSTNVHQEHADGNLGVKTSCSIFLMITAFIFSFF</sequence>
<evidence type="ECO:0000313" key="2">
    <source>
        <dbReference type="EMBL" id="CAF1005999.1"/>
    </source>
</evidence>
<keyword evidence="3" id="KW-1185">Reference proteome</keyword>
<organism evidence="2 3">
    <name type="scientific">Adineta ricciae</name>
    <name type="common">Rotifer</name>
    <dbReference type="NCBI Taxonomy" id="249248"/>
    <lineage>
        <taxon>Eukaryota</taxon>
        <taxon>Metazoa</taxon>
        <taxon>Spiralia</taxon>
        <taxon>Gnathifera</taxon>
        <taxon>Rotifera</taxon>
        <taxon>Eurotatoria</taxon>
        <taxon>Bdelloidea</taxon>
        <taxon>Adinetida</taxon>
        <taxon>Adinetidae</taxon>
        <taxon>Adineta</taxon>
    </lineage>
</organism>
<feature type="chain" id="PRO_5032840447" evidence="1">
    <location>
        <begin position="19"/>
        <end position="265"/>
    </location>
</feature>
<proteinExistence type="predicted"/>
<reference evidence="2" key="1">
    <citation type="submission" date="2021-02" db="EMBL/GenBank/DDBJ databases">
        <authorList>
            <person name="Nowell W R."/>
        </authorList>
    </citation>
    <scope>NUCLEOTIDE SEQUENCE</scope>
</reference>